<feature type="domain" description="RRM" evidence="9">
    <location>
        <begin position="45"/>
        <end position="123"/>
    </location>
</feature>
<evidence type="ECO:0000256" key="1">
    <source>
        <dbReference type="ARBA" id="ARBA00013059"/>
    </source>
</evidence>
<dbReference type="InterPro" id="IPR000504">
    <property type="entry name" value="RRM_dom"/>
</dbReference>
<protein>
    <recommendedName>
        <fullName evidence="1">aspartate kinase</fullName>
        <ecNumber evidence="1">2.7.2.4</ecNumber>
    </recommendedName>
</protein>
<organism evidence="11 12">
    <name type="scientific">Rhododendron griersonianum</name>
    <dbReference type="NCBI Taxonomy" id="479676"/>
    <lineage>
        <taxon>Eukaryota</taxon>
        <taxon>Viridiplantae</taxon>
        <taxon>Streptophyta</taxon>
        <taxon>Embryophyta</taxon>
        <taxon>Tracheophyta</taxon>
        <taxon>Spermatophyta</taxon>
        <taxon>Magnoliopsida</taxon>
        <taxon>eudicotyledons</taxon>
        <taxon>Gunneridae</taxon>
        <taxon>Pentapetalae</taxon>
        <taxon>asterids</taxon>
        <taxon>Ericales</taxon>
        <taxon>Ericaceae</taxon>
        <taxon>Ericoideae</taxon>
        <taxon>Rhodoreae</taxon>
        <taxon>Rhododendron</taxon>
    </lineage>
</organism>
<name>A0AAV6HX63_9ERIC</name>
<proteinExistence type="predicted"/>
<evidence type="ECO:0000256" key="7">
    <source>
        <dbReference type="PROSITE-ProRule" id="PRU00176"/>
    </source>
</evidence>
<evidence type="ECO:0000256" key="8">
    <source>
        <dbReference type="SAM" id="MobiDB-lite"/>
    </source>
</evidence>
<dbReference type="Pfam" id="PF00076">
    <property type="entry name" value="RRM_1"/>
    <property type="match status" value="1"/>
</dbReference>
<evidence type="ECO:0000256" key="5">
    <source>
        <dbReference type="ARBA" id="ARBA00022857"/>
    </source>
</evidence>
<keyword evidence="2" id="KW-0547">Nucleotide-binding</keyword>
<dbReference type="EMBL" id="JACTNZ010000012">
    <property type="protein sequence ID" value="KAG5521022.1"/>
    <property type="molecule type" value="Genomic_DNA"/>
</dbReference>
<dbReference type="InterPro" id="IPR035979">
    <property type="entry name" value="RBD_domain_sf"/>
</dbReference>
<dbReference type="SUPFAM" id="SSF55021">
    <property type="entry name" value="ACT-like"/>
    <property type="match status" value="1"/>
</dbReference>
<comment type="pathway">
    <text evidence="6">Amino-acid biosynthesis; L-methionine biosynthesis via de novo pathway.</text>
</comment>
<dbReference type="Pfam" id="PF22468">
    <property type="entry name" value="ACT_9"/>
    <property type="match status" value="1"/>
</dbReference>
<dbReference type="SMART" id="SM00360">
    <property type="entry name" value="RRM"/>
    <property type="match status" value="1"/>
</dbReference>
<comment type="caution">
    <text evidence="11">The sequence shown here is derived from an EMBL/GenBank/DDBJ whole genome shotgun (WGS) entry which is preliminary data.</text>
</comment>
<dbReference type="AlphaFoldDB" id="A0AAV6HX63"/>
<evidence type="ECO:0000256" key="6">
    <source>
        <dbReference type="ARBA" id="ARBA00034478"/>
    </source>
</evidence>
<feature type="compositionally biased region" description="Basic and acidic residues" evidence="8">
    <location>
        <begin position="1"/>
        <end position="18"/>
    </location>
</feature>
<keyword evidence="12" id="KW-1185">Reference proteome</keyword>
<evidence type="ECO:0000259" key="10">
    <source>
        <dbReference type="PROSITE" id="PS51671"/>
    </source>
</evidence>
<evidence type="ECO:0000259" key="9">
    <source>
        <dbReference type="PROSITE" id="PS50102"/>
    </source>
</evidence>
<dbReference type="GO" id="GO:0004072">
    <property type="term" value="F:aspartate kinase activity"/>
    <property type="evidence" value="ECO:0007669"/>
    <property type="project" value="UniProtKB-EC"/>
</dbReference>
<feature type="region of interest" description="Disordered" evidence="8">
    <location>
        <begin position="1"/>
        <end position="23"/>
    </location>
</feature>
<dbReference type="InterPro" id="IPR054352">
    <property type="entry name" value="ACT_Aspartokinase"/>
</dbReference>
<keyword evidence="3" id="KW-0418">Kinase</keyword>
<evidence type="ECO:0000256" key="3">
    <source>
        <dbReference type="ARBA" id="ARBA00022777"/>
    </source>
</evidence>
<dbReference type="EC" id="2.7.2.4" evidence="1"/>
<keyword evidence="3" id="KW-0808">Transferase</keyword>
<evidence type="ECO:0000256" key="2">
    <source>
        <dbReference type="ARBA" id="ARBA00022741"/>
    </source>
</evidence>
<dbReference type="InterPro" id="IPR045865">
    <property type="entry name" value="ACT-like_dom_sf"/>
</dbReference>
<reference evidence="11" key="1">
    <citation type="submission" date="2020-08" db="EMBL/GenBank/DDBJ databases">
        <title>Plant Genome Project.</title>
        <authorList>
            <person name="Zhang R.-G."/>
        </authorList>
    </citation>
    <scope>NUCLEOTIDE SEQUENCE</scope>
    <source>
        <strain evidence="11">WSP0</strain>
        <tissue evidence="11">Leaf</tissue>
    </source>
</reference>
<dbReference type="Gene3D" id="3.30.2130.10">
    <property type="entry name" value="VC0802-like"/>
    <property type="match status" value="1"/>
</dbReference>
<dbReference type="GO" id="GO:0005524">
    <property type="term" value="F:ATP binding"/>
    <property type="evidence" value="ECO:0007669"/>
    <property type="project" value="UniProtKB-KW"/>
</dbReference>
<dbReference type="Gene3D" id="3.30.70.330">
    <property type="match status" value="1"/>
</dbReference>
<dbReference type="InterPro" id="IPR002912">
    <property type="entry name" value="ACT_dom"/>
</dbReference>
<keyword evidence="5" id="KW-0521">NADP</keyword>
<gene>
    <name evidence="11" type="ORF">RHGRI_033540</name>
</gene>
<dbReference type="FunFam" id="3.30.2130.10:FF:000006">
    <property type="entry name" value="Bifunctional aspartokinase/homoserine dehydrogenase"/>
    <property type="match status" value="1"/>
</dbReference>
<accession>A0AAV6HX63</accession>
<feature type="region of interest" description="Disordered" evidence="8">
    <location>
        <begin position="190"/>
        <end position="241"/>
    </location>
</feature>
<dbReference type="CDD" id="cd04922">
    <property type="entry name" value="ACT_AKi-HSDH-ThrA_2"/>
    <property type="match status" value="1"/>
</dbReference>
<dbReference type="GO" id="GO:0003723">
    <property type="term" value="F:RNA binding"/>
    <property type="evidence" value="ECO:0007669"/>
    <property type="project" value="UniProtKB-UniRule"/>
</dbReference>
<evidence type="ECO:0000313" key="12">
    <source>
        <dbReference type="Proteomes" id="UP000823749"/>
    </source>
</evidence>
<dbReference type="GO" id="GO:0009067">
    <property type="term" value="P:aspartate family amino acid biosynthetic process"/>
    <property type="evidence" value="ECO:0007669"/>
    <property type="project" value="InterPro"/>
</dbReference>
<evidence type="ECO:0000256" key="4">
    <source>
        <dbReference type="ARBA" id="ARBA00022840"/>
    </source>
</evidence>
<dbReference type="PANTHER" id="PTHR43070">
    <property type="match status" value="1"/>
</dbReference>
<dbReference type="InterPro" id="IPR011147">
    <property type="entry name" value="Bifunc_Aspkin/hSer_DH"/>
</dbReference>
<dbReference type="GO" id="GO:0009090">
    <property type="term" value="P:homoserine biosynthetic process"/>
    <property type="evidence" value="ECO:0007669"/>
    <property type="project" value="TreeGrafter"/>
</dbReference>
<dbReference type="PANTHER" id="PTHR43070:SF5">
    <property type="entry name" value="HOMOSERINE DEHYDROGENASE"/>
    <property type="match status" value="1"/>
</dbReference>
<dbReference type="CDD" id="cd00590">
    <property type="entry name" value="RRM_SF"/>
    <property type="match status" value="1"/>
</dbReference>
<keyword evidence="4" id="KW-0067">ATP-binding</keyword>
<dbReference type="PROSITE" id="PS50102">
    <property type="entry name" value="RRM"/>
    <property type="match status" value="1"/>
</dbReference>
<dbReference type="SUPFAM" id="SSF54928">
    <property type="entry name" value="RNA-binding domain, RBD"/>
    <property type="match status" value="1"/>
</dbReference>
<dbReference type="Proteomes" id="UP000823749">
    <property type="component" value="Chromosome 12"/>
</dbReference>
<dbReference type="InterPro" id="IPR012677">
    <property type="entry name" value="Nucleotide-bd_a/b_plait_sf"/>
</dbReference>
<dbReference type="PROSITE" id="PS51671">
    <property type="entry name" value="ACT"/>
    <property type="match status" value="1"/>
</dbReference>
<evidence type="ECO:0000313" key="11">
    <source>
        <dbReference type="EMBL" id="KAG5521022.1"/>
    </source>
</evidence>
<dbReference type="GO" id="GO:0004412">
    <property type="term" value="F:homoserine dehydrogenase activity"/>
    <property type="evidence" value="ECO:0007669"/>
    <property type="project" value="InterPro"/>
</dbReference>
<sequence length="605" mass="66966">MMVREKEREQERDGESERAGSGGWVPVIRNHRIHSGGGSEVKATFTLFIDNIPEKRDQVWLSRTFNKFGVVNDAFIPRKKSKRTGGKFGFVRYGCHVSAAMAVAKMNGVWVDDKRLFVKEACFDQRREILKPKIPRFTEGRALVTNQRFKLNNNEIGEEGRPLQNAEKVKEKIEFLQLEGGKEPVVQRGEVEDDDMESCFPNPTNERREVGDGVRTSRAAKMTDGQRLEMDQNEVQSSKQGDVDVHLMHSSEGAKDVEGGFEFFVGDSADLGAQNGLEVRAQCGLPLSPPLGLSKSSFVEDSFGPVQILGIASLYLLISIPSLEIVVLQIAGLVVRQTKDFIGKSSSLLSSFVGAVRWNLGFVSWNGDFDGDMYWVSRNPELLDSFKVRRPWRRIYSTPSVPSKKPNELSMCLVNGCNCYSLFVVDSNIGQFVQGHGRGCALDSFPNLFLTKQVVIPDELKVEKFPHYMGRTNNYHSTSVLGLIYDTVEKPSQSEDLPAKGEKARPLPRELVDGAVTAITSVAVIPNCSILAAVGQKMASTPGVNAALFNALAKANINVRAIAQGCSEYNITLVVKREDCVRALRAVHSRFYLPRTTIAMGIIGP</sequence>
<feature type="domain" description="ACT" evidence="10">
    <location>
        <begin position="533"/>
        <end position="605"/>
    </location>
</feature>
<keyword evidence="7" id="KW-0694">RNA-binding</keyword>